<evidence type="ECO:0000313" key="11">
    <source>
        <dbReference type="EMBL" id="KUG05784.1"/>
    </source>
</evidence>
<keyword evidence="7" id="KW-1133">Transmembrane helix</keyword>
<dbReference type="GO" id="GO:0004252">
    <property type="term" value="F:serine-type endopeptidase activity"/>
    <property type="evidence" value="ECO:0007669"/>
    <property type="project" value="InterPro"/>
</dbReference>
<dbReference type="SUPFAM" id="SSF51306">
    <property type="entry name" value="LexA/Signal peptidase"/>
    <property type="match status" value="1"/>
</dbReference>
<keyword evidence="6" id="KW-0735">Signal-anchor</keyword>
<evidence type="ECO:0000256" key="3">
    <source>
        <dbReference type="ARBA" id="ARBA00022692"/>
    </source>
</evidence>
<comment type="caution">
    <text evidence="11">The sequence shown here is derived from an EMBL/GenBank/DDBJ whole genome shotgun (WGS) entry which is preliminary data.</text>
</comment>
<dbReference type="InterPro" id="IPR001733">
    <property type="entry name" value="Peptidase_S26B"/>
</dbReference>
<keyword evidence="4" id="KW-0378">Hydrolase</keyword>
<evidence type="ECO:0000256" key="4">
    <source>
        <dbReference type="ARBA" id="ARBA00022801"/>
    </source>
</evidence>
<keyword evidence="5" id="KW-0256">Endoplasmic reticulum</keyword>
<dbReference type="InterPro" id="IPR036286">
    <property type="entry name" value="LexA/Signal_pep-like_sf"/>
</dbReference>
<dbReference type="InterPro" id="IPR026343">
    <property type="entry name" value="SCM_chp_ScmC"/>
</dbReference>
<dbReference type="PANTHER" id="PTHR10806">
    <property type="entry name" value="SIGNAL PEPTIDASE COMPLEX CATALYTIC SUBUNIT SEC11"/>
    <property type="match status" value="1"/>
</dbReference>
<proteinExistence type="predicted"/>
<evidence type="ECO:0000256" key="9">
    <source>
        <dbReference type="ARBA" id="ARBA00033305"/>
    </source>
</evidence>
<keyword evidence="8" id="KW-0472">Membrane</keyword>
<evidence type="ECO:0000256" key="5">
    <source>
        <dbReference type="ARBA" id="ARBA00022824"/>
    </source>
</evidence>
<accession>A0A0W8EB34</accession>
<dbReference type="PANTHER" id="PTHR10806:SF6">
    <property type="entry name" value="SIGNAL PEPTIDASE COMPLEX CATALYTIC SUBUNIT SEC11"/>
    <property type="match status" value="1"/>
</dbReference>
<dbReference type="PROSITE" id="PS00501">
    <property type="entry name" value="SPASE_I_1"/>
    <property type="match status" value="1"/>
</dbReference>
<dbReference type="EMBL" id="LNQE01001766">
    <property type="protein sequence ID" value="KUG05784.1"/>
    <property type="molecule type" value="Genomic_DNA"/>
</dbReference>
<dbReference type="CDD" id="cd06530">
    <property type="entry name" value="S26_SPase_I"/>
    <property type="match status" value="1"/>
</dbReference>
<evidence type="ECO:0000256" key="7">
    <source>
        <dbReference type="ARBA" id="ARBA00022989"/>
    </source>
</evidence>
<comment type="subcellular location">
    <subcellularLocation>
        <location evidence="1">Endoplasmic reticulum membrane</location>
        <topology evidence="1">Single-pass type II membrane protein</topology>
    </subcellularLocation>
</comment>
<keyword evidence="2" id="KW-0645">Protease</keyword>
<comment type="function">
    <text evidence="10">Catalytic component of the signal peptidase complex (SPC) which catalyzes the cleavage of N-terminal signal sequences from nascent proteins as they are translocated into the lumen of the endoplasmic reticulum. Specifically cleaves N-terminal signal peptides that contain a hydrophobic alpha-helix (h-region) shorter than 18-20 amino acids.</text>
</comment>
<keyword evidence="3" id="KW-0812">Transmembrane</keyword>
<sequence>MRKNACTDPPFSCLTLADGEKFFLHPTDPQAGEIVNRIAEVMHLSPGRDGREIFVCIAEKPVQERFLKERSPLVCCLSPGGVVTQMSQLARYIAAQTMPRGGMLLHGGLVMHQGQGIILAAPGGTGKSTACSRLPESWKALCDDATLVVQTKSGRYFAHPWPTWSRFLNGEGGDWNVEQAIPLSAIFFLHQSPVDRVEPLPRGNATAYVLESIRQMMLFRRMDEHQTDMMEDLLNISLSAVERLVSSVPIYILQISLSGSFWEEITRTLQDPGKSLHSSPHLMPSVPCDPPCRAIDDLDIPLIYSGSSMYPTFRDADLLNVVPYGTETHRVGDVICFNSPEKEKYIIHRIVAIHENGIQTRGDNNVVPDPDLVQPDEIIGKVVTGSRASGTWKVTGGKPGILLHRLFLVRKSFLKKIDSLIKTENPIGFSVHLIRNFSSYILTPRYVLFSTGNVRYLRLFIGRHMVGEYNSVRNSWIIRPPFSLFIDKSNLPVVDYPGTNHEISERIQ</sequence>
<gene>
    <name evidence="11" type="ORF">ASZ90_016763</name>
</gene>
<protein>
    <recommendedName>
        <fullName evidence="9">Signal peptidase I</fullName>
    </recommendedName>
</protein>
<organism evidence="11">
    <name type="scientific">hydrocarbon metagenome</name>
    <dbReference type="NCBI Taxonomy" id="938273"/>
    <lineage>
        <taxon>unclassified sequences</taxon>
        <taxon>metagenomes</taxon>
        <taxon>ecological metagenomes</taxon>
    </lineage>
</organism>
<dbReference type="NCBIfam" id="TIGR02228">
    <property type="entry name" value="sigpep_I_arch"/>
    <property type="match status" value="1"/>
</dbReference>
<evidence type="ECO:0000256" key="10">
    <source>
        <dbReference type="ARBA" id="ARBA00045533"/>
    </source>
</evidence>
<evidence type="ECO:0000256" key="6">
    <source>
        <dbReference type="ARBA" id="ARBA00022968"/>
    </source>
</evidence>
<evidence type="ECO:0000256" key="1">
    <source>
        <dbReference type="ARBA" id="ARBA00004648"/>
    </source>
</evidence>
<dbReference type="NCBIfam" id="TIGR04249">
    <property type="entry name" value="SCM_chp_ScmC"/>
    <property type="match status" value="1"/>
</dbReference>
<dbReference type="InterPro" id="IPR027417">
    <property type="entry name" value="P-loop_NTPase"/>
</dbReference>
<evidence type="ECO:0000256" key="8">
    <source>
        <dbReference type="ARBA" id="ARBA00023136"/>
    </source>
</evidence>
<evidence type="ECO:0000256" key="2">
    <source>
        <dbReference type="ARBA" id="ARBA00022670"/>
    </source>
</evidence>
<dbReference type="InterPro" id="IPR019533">
    <property type="entry name" value="Peptidase_S26"/>
</dbReference>
<dbReference type="GO" id="GO:0005789">
    <property type="term" value="C:endoplasmic reticulum membrane"/>
    <property type="evidence" value="ECO:0007669"/>
    <property type="project" value="UniProtKB-SubCell"/>
</dbReference>
<dbReference type="Gene3D" id="2.10.109.10">
    <property type="entry name" value="Umud Fragment, subunit A"/>
    <property type="match status" value="1"/>
</dbReference>
<dbReference type="Gene3D" id="3.40.50.300">
    <property type="entry name" value="P-loop containing nucleotide triphosphate hydrolases"/>
    <property type="match status" value="1"/>
</dbReference>
<reference evidence="11" key="1">
    <citation type="journal article" date="2015" name="Proc. Natl. Acad. Sci. U.S.A.">
        <title>Networks of energetic and metabolic interactions define dynamics in microbial communities.</title>
        <authorList>
            <person name="Embree M."/>
            <person name="Liu J.K."/>
            <person name="Al-Bassam M.M."/>
            <person name="Zengler K."/>
        </authorList>
    </citation>
    <scope>NUCLEOTIDE SEQUENCE</scope>
</reference>
<dbReference type="SUPFAM" id="SSF53795">
    <property type="entry name" value="PEP carboxykinase-like"/>
    <property type="match status" value="1"/>
</dbReference>
<dbReference type="GO" id="GO:0006465">
    <property type="term" value="P:signal peptide processing"/>
    <property type="evidence" value="ECO:0007669"/>
    <property type="project" value="InterPro"/>
</dbReference>
<dbReference type="AlphaFoldDB" id="A0A0W8EB34"/>
<name>A0A0W8EB34_9ZZZZ</name>
<dbReference type="InterPro" id="IPR019756">
    <property type="entry name" value="Pept_S26A_signal_pept_1_Ser-AS"/>
</dbReference>